<comment type="caution">
    <text evidence="2">The sequence shown here is derived from an EMBL/GenBank/DDBJ whole genome shotgun (WGS) entry which is preliminary data.</text>
</comment>
<dbReference type="EMBL" id="APBN01000012">
    <property type="protein sequence ID" value="EMT50819.1"/>
    <property type="molecule type" value="Genomic_DNA"/>
</dbReference>
<dbReference type="RefSeq" id="WP_003390805.1">
    <property type="nucleotide sequence ID" value="NZ_APBN01000012.1"/>
</dbReference>
<keyword evidence="3" id="KW-1185">Reference proteome</keyword>
<sequence>MNIYLVSDIHGQYQALREALQRVSFSPERQDSLYVIGDMVDRGPQSKEVLEYLLSLKNAYPEQIFLLKGNHEQMFEDWLKGNMDPTLYLLMNGGDATVRSFLGRQALRRAFLGEVPPVETQNAAREDILARYTYLLPTLESLPLYQMLPANESTGGQPPLLVHAGIRPGIPLSKQRPEDLLWIREPFYDHYRGEEMVIFGHTPVPRLPGYTGQGPWHHGNLIGIDGGAASPQGGILLVNWPSLRYVYVPLRGLQSAPRVRLT</sequence>
<dbReference type="CDD" id="cd00144">
    <property type="entry name" value="MPP_PPP_family"/>
    <property type="match status" value="1"/>
</dbReference>
<dbReference type="Gene3D" id="3.60.21.10">
    <property type="match status" value="1"/>
</dbReference>
<dbReference type="GO" id="GO:0016791">
    <property type="term" value="F:phosphatase activity"/>
    <property type="evidence" value="ECO:0007669"/>
    <property type="project" value="TreeGrafter"/>
</dbReference>
<dbReference type="InterPro" id="IPR050126">
    <property type="entry name" value="Ap4A_hydrolase"/>
</dbReference>
<dbReference type="PANTHER" id="PTHR42850">
    <property type="entry name" value="METALLOPHOSPHOESTERASE"/>
    <property type="match status" value="1"/>
</dbReference>
<dbReference type="GeneID" id="89500680"/>
<protein>
    <recommendedName>
        <fullName evidence="1">Serine/threonine specific protein phosphatases domain-containing protein</fullName>
    </recommendedName>
</protein>
<dbReference type="GO" id="GO:0110154">
    <property type="term" value="P:RNA decapping"/>
    <property type="evidence" value="ECO:0007669"/>
    <property type="project" value="TreeGrafter"/>
</dbReference>
<evidence type="ECO:0000313" key="3">
    <source>
        <dbReference type="Proteomes" id="UP000012081"/>
    </source>
</evidence>
<gene>
    <name evidence="2" type="ORF">I532_20941</name>
</gene>
<evidence type="ECO:0000259" key="1">
    <source>
        <dbReference type="PROSITE" id="PS00125"/>
    </source>
</evidence>
<evidence type="ECO:0000313" key="2">
    <source>
        <dbReference type="EMBL" id="EMT50819.1"/>
    </source>
</evidence>
<name>M8D3I4_9BACL</name>
<dbReference type="Proteomes" id="UP000012081">
    <property type="component" value="Unassembled WGS sequence"/>
</dbReference>
<accession>M8D3I4</accession>
<dbReference type="GO" id="GO:0008803">
    <property type="term" value="F:bis(5'-nucleosyl)-tetraphosphatase (symmetrical) activity"/>
    <property type="evidence" value="ECO:0007669"/>
    <property type="project" value="TreeGrafter"/>
</dbReference>
<proteinExistence type="predicted"/>
<dbReference type="Pfam" id="PF00149">
    <property type="entry name" value="Metallophos"/>
    <property type="match status" value="1"/>
</dbReference>
<dbReference type="AlphaFoldDB" id="M8D3I4"/>
<dbReference type="STRING" id="1300222.I532_20941"/>
<dbReference type="InterPro" id="IPR004843">
    <property type="entry name" value="Calcineurin-like_PHP"/>
</dbReference>
<dbReference type="PATRIC" id="fig|1300222.3.peg.4407"/>
<dbReference type="PROSITE" id="PS00125">
    <property type="entry name" value="SER_THR_PHOSPHATASE"/>
    <property type="match status" value="1"/>
</dbReference>
<feature type="domain" description="Serine/threonine specific protein phosphatases" evidence="1">
    <location>
        <begin position="67"/>
        <end position="72"/>
    </location>
</feature>
<dbReference type="PANTHER" id="PTHR42850:SF4">
    <property type="entry name" value="ZINC-DEPENDENT ENDOPOLYPHOSPHATASE"/>
    <property type="match status" value="1"/>
</dbReference>
<dbReference type="InterPro" id="IPR006186">
    <property type="entry name" value="Ser/Thr-sp_prot-phosphatase"/>
</dbReference>
<dbReference type="InterPro" id="IPR029052">
    <property type="entry name" value="Metallo-depent_PP-like"/>
</dbReference>
<reference evidence="2 3" key="1">
    <citation type="submission" date="2013-03" db="EMBL/GenBank/DDBJ databases">
        <title>Assembly of a new bacterial strain Brevibacillus borstelensis AK1.</title>
        <authorList>
            <person name="Rajan I."/>
            <person name="PoliReddy D."/>
            <person name="Sugumar T."/>
            <person name="Rathinam K."/>
            <person name="Alqarawi S."/>
            <person name="Khalil A.B."/>
            <person name="Sivakumar N."/>
        </authorList>
    </citation>
    <scope>NUCLEOTIDE SEQUENCE [LARGE SCALE GENOMIC DNA]</scope>
    <source>
        <strain evidence="2 3">AK1</strain>
    </source>
</reference>
<organism evidence="2 3">
    <name type="scientific">Brevibacillus borstelensis AK1</name>
    <dbReference type="NCBI Taxonomy" id="1300222"/>
    <lineage>
        <taxon>Bacteria</taxon>
        <taxon>Bacillati</taxon>
        <taxon>Bacillota</taxon>
        <taxon>Bacilli</taxon>
        <taxon>Bacillales</taxon>
        <taxon>Paenibacillaceae</taxon>
        <taxon>Brevibacillus</taxon>
    </lineage>
</organism>
<dbReference type="SUPFAM" id="SSF56300">
    <property type="entry name" value="Metallo-dependent phosphatases"/>
    <property type="match status" value="1"/>
</dbReference>
<dbReference type="PRINTS" id="PR00114">
    <property type="entry name" value="STPHPHTASE"/>
</dbReference>
<dbReference type="GO" id="GO:0005737">
    <property type="term" value="C:cytoplasm"/>
    <property type="evidence" value="ECO:0007669"/>
    <property type="project" value="TreeGrafter"/>
</dbReference>
<dbReference type="OrthoDB" id="384253at2"/>